<evidence type="ECO:0000256" key="5">
    <source>
        <dbReference type="ARBA" id="ARBA00022898"/>
    </source>
</evidence>
<evidence type="ECO:0000256" key="9">
    <source>
        <dbReference type="ARBA" id="ARBA00049554"/>
    </source>
</evidence>
<feature type="region of interest" description="Disordered" evidence="10">
    <location>
        <begin position="19"/>
        <end position="47"/>
    </location>
</feature>
<feature type="domain" description="DET1- and DDB1-associated protein 1" evidence="12">
    <location>
        <begin position="4"/>
        <end position="68"/>
    </location>
</feature>
<dbReference type="CDD" id="cd00609">
    <property type="entry name" value="AAT_like"/>
    <property type="match status" value="1"/>
</dbReference>
<dbReference type="EMBL" id="JBBPBN010000428">
    <property type="protein sequence ID" value="KAK8486782.1"/>
    <property type="molecule type" value="Genomic_DNA"/>
</dbReference>
<gene>
    <name evidence="13" type="ORF">V6N11_000270</name>
</gene>
<keyword evidence="3" id="KW-0266">Ethylene biosynthesis</keyword>
<keyword evidence="6" id="KW-0456">Lyase</keyword>
<dbReference type="Gene3D" id="3.90.1150.10">
    <property type="entry name" value="Aspartate Aminotransferase, domain 1"/>
    <property type="match status" value="1"/>
</dbReference>
<evidence type="ECO:0000256" key="6">
    <source>
        <dbReference type="ARBA" id="ARBA00023239"/>
    </source>
</evidence>
<keyword evidence="5" id="KW-0663">Pyridoxal phosphate</keyword>
<evidence type="ECO:0000313" key="14">
    <source>
        <dbReference type="Proteomes" id="UP001396334"/>
    </source>
</evidence>
<evidence type="ECO:0000259" key="11">
    <source>
        <dbReference type="Pfam" id="PF00155"/>
    </source>
</evidence>
<evidence type="ECO:0000256" key="8">
    <source>
        <dbReference type="ARBA" id="ARBA00039053"/>
    </source>
</evidence>
<reference evidence="13 14" key="1">
    <citation type="journal article" date="2024" name="G3 (Bethesda)">
        <title>Genome assembly of Hibiscus sabdariffa L. provides insights into metabolisms of medicinal natural products.</title>
        <authorList>
            <person name="Kim T."/>
        </authorList>
    </citation>
    <scope>NUCLEOTIDE SEQUENCE [LARGE SCALE GENOMIC DNA]</scope>
    <source>
        <strain evidence="13">TK-2024</strain>
        <tissue evidence="13">Old leaves</tissue>
    </source>
</reference>
<dbReference type="SUPFAM" id="SSF53383">
    <property type="entry name" value="PLP-dependent transferases"/>
    <property type="match status" value="1"/>
</dbReference>
<dbReference type="Pfam" id="PF00155">
    <property type="entry name" value="Aminotran_1_2"/>
    <property type="match status" value="1"/>
</dbReference>
<dbReference type="InterPro" id="IPR004838">
    <property type="entry name" value="NHTrfase_class1_PyrdxlP-BS"/>
</dbReference>
<evidence type="ECO:0000256" key="7">
    <source>
        <dbReference type="ARBA" id="ARBA00037888"/>
    </source>
</evidence>
<dbReference type="InterPro" id="IPR018276">
    <property type="entry name" value="DDA1_dom"/>
</dbReference>
<dbReference type="EC" id="4.4.1.14" evidence="8"/>
<dbReference type="Gene3D" id="3.40.640.10">
    <property type="entry name" value="Type I PLP-dependent aspartate aminotransferase-like (Major domain)"/>
    <property type="match status" value="1"/>
</dbReference>
<protein>
    <recommendedName>
        <fullName evidence="8">1-aminocyclopropane-1-carboxylate synthase</fullName>
        <ecNumber evidence="8">4.4.1.14</ecNumber>
    </recommendedName>
</protein>
<feature type="domain" description="Aminotransferase class I/classII large" evidence="11">
    <location>
        <begin position="182"/>
        <end position="577"/>
    </location>
</feature>
<comment type="catalytic activity">
    <reaction evidence="9">
        <text>S-adenosyl-L-methionine = 1-aminocyclopropane-1-carboxylate + S-methyl-5'-thioadenosine + H(+)</text>
        <dbReference type="Rhea" id="RHEA:21744"/>
        <dbReference type="ChEBI" id="CHEBI:15378"/>
        <dbReference type="ChEBI" id="CHEBI:17509"/>
        <dbReference type="ChEBI" id="CHEBI:58360"/>
        <dbReference type="ChEBI" id="CHEBI:59789"/>
        <dbReference type="EC" id="4.4.1.14"/>
    </reaction>
</comment>
<organism evidence="13 14">
    <name type="scientific">Hibiscus sabdariffa</name>
    <name type="common">roselle</name>
    <dbReference type="NCBI Taxonomy" id="183260"/>
    <lineage>
        <taxon>Eukaryota</taxon>
        <taxon>Viridiplantae</taxon>
        <taxon>Streptophyta</taxon>
        <taxon>Embryophyta</taxon>
        <taxon>Tracheophyta</taxon>
        <taxon>Spermatophyta</taxon>
        <taxon>Magnoliopsida</taxon>
        <taxon>eudicotyledons</taxon>
        <taxon>Gunneridae</taxon>
        <taxon>Pentapetalae</taxon>
        <taxon>rosids</taxon>
        <taxon>malvids</taxon>
        <taxon>Malvales</taxon>
        <taxon>Malvaceae</taxon>
        <taxon>Malvoideae</taxon>
        <taxon>Hibiscus</taxon>
    </lineage>
</organism>
<comment type="similarity">
    <text evidence="2">Belongs to the class-I pyridoxal-phosphate-dependent aminotransferase family.</text>
</comment>
<dbReference type="InterPro" id="IPR015422">
    <property type="entry name" value="PyrdxlP-dep_Trfase_small"/>
</dbReference>
<accession>A0ABR2A257</accession>
<evidence type="ECO:0000313" key="13">
    <source>
        <dbReference type="EMBL" id="KAK8486782.1"/>
    </source>
</evidence>
<dbReference type="PANTHER" id="PTHR43795:SF6">
    <property type="entry name" value="1-AMINOCYCLOPROPANE-1-CARBOXYLATE SYNTHASE 6"/>
    <property type="match status" value="1"/>
</dbReference>
<keyword evidence="4" id="KW-0949">S-adenosyl-L-methionine</keyword>
<dbReference type="InterPro" id="IPR004839">
    <property type="entry name" value="Aminotransferase_I/II_large"/>
</dbReference>
<feature type="region of interest" description="Disordered" evidence="10">
    <location>
        <begin position="610"/>
        <end position="632"/>
    </location>
</feature>
<dbReference type="PRINTS" id="PR00753">
    <property type="entry name" value="ACCSYNTHASE"/>
</dbReference>
<sequence>MGSWLGDLPSFDPHNFSQLRPSAHSDLSKPAPVTYHPTHNRTLPPPDQVITTEAKNILIRSFYQQAEEKTRVIQLVCCPIWFTSGETHARGTCFEIGNLDATVVQRPKLGPHEEAIVPAAQSQPFLVNHKAKIHSLQSETKMVAISKIATGNGHGENSPYFDGWKAYEANPFHPTDRPDGVIQMGLAENQLCFSLIKKWVMQHPEASLCSVEGVDRFKETALFQDYHGMPEFRQAVAKFMGKVRGDRVKFDPDRIVMSGGATGAHEMVAFCLADPGEAFLVPTPYYPGFRKSINYSKLSPSICRFDRDLRWRTGVQLVPVVCESWNNFKITRNALEAAYEKATEANLRVKGLLITNPSNPLGTILDRETLRSVVKFIDEKNIHLIGDEIYAATVFMEPEFVSISEIIEEVECNRDLIHIVYSLSKDMGFPGFRVGIVYSYNDAVVSCARKMSSFGLVSSQTQHLIASMLSDDEFVDSFIAESKDQLSKRHKYFTWNLSQVGIGSLKSNAGLFIWMDLRKLLKEKTFEAEMDLWRVIINEVKLNVSPGSSFHCNEPGWFRVCFANMDDHTMEVALSRIRTFMLKHNDAMVPRKLCRRSSLKLSFSQRRDDLMSPSIMSPHSPIPQSPLVRART</sequence>
<dbReference type="InterPro" id="IPR050478">
    <property type="entry name" value="Ethylene_sulfur-biosynth"/>
</dbReference>
<evidence type="ECO:0000256" key="4">
    <source>
        <dbReference type="ARBA" id="ARBA00022691"/>
    </source>
</evidence>
<evidence type="ECO:0000256" key="1">
    <source>
        <dbReference type="ARBA" id="ARBA00001933"/>
    </source>
</evidence>
<evidence type="ECO:0000259" key="12">
    <source>
        <dbReference type="Pfam" id="PF10172"/>
    </source>
</evidence>
<comment type="pathway">
    <text evidence="7">Alkene biosynthesis; ethylene biosynthesis via S-adenosyl-L-methionine; ethylene from S-adenosyl-L-methionine: step 1/2.</text>
</comment>
<dbReference type="Proteomes" id="UP001396334">
    <property type="component" value="Unassembled WGS sequence"/>
</dbReference>
<name>A0ABR2A257_9ROSI</name>
<comment type="caution">
    <text evidence="13">The sequence shown here is derived from an EMBL/GenBank/DDBJ whole genome shotgun (WGS) entry which is preliminary data.</text>
</comment>
<evidence type="ECO:0000256" key="2">
    <source>
        <dbReference type="ARBA" id="ARBA00007441"/>
    </source>
</evidence>
<dbReference type="PROSITE" id="PS00105">
    <property type="entry name" value="AA_TRANSFER_CLASS_1"/>
    <property type="match status" value="1"/>
</dbReference>
<dbReference type="InterPro" id="IPR015424">
    <property type="entry name" value="PyrdxlP-dep_Trfase"/>
</dbReference>
<keyword evidence="14" id="KW-1185">Reference proteome</keyword>
<dbReference type="PANTHER" id="PTHR43795">
    <property type="entry name" value="BIFUNCTIONAL ASPARTATE AMINOTRANSFERASE AND GLUTAMATE/ASPARTATE-PREPHENATE AMINOTRANSFERASE-RELATED"/>
    <property type="match status" value="1"/>
</dbReference>
<comment type="cofactor">
    <cofactor evidence="1">
        <name>pyridoxal 5'-phosphate</name>
        <dbReference type="ChEBI" id="CHEBI:597326"/>
    </cofactor>
</comment>
<dbReference type="InterPro" id="IPR015421">
    <property type="entry name" value="PyrdxlP-dep_Trfase_major"/>
</dbReference>
<dbReference type="Pfam" id="PF10172">
    <property type="entry name" value="DDA1"/>
    <property type="match status" value="1"/>
</dbReference>
<proteinExistence type="inferred from homology"/>
<evidence type="ECO:0000256" key="10">
    <source>
        <dbReference type="SAM" id="MobiDB-lite"/>
    </source>
</evidence>
<evidence type="ECO:0000256" key="3">
    <source>
        <dbReference type="ARBA" id="ARBA00022666"/>
    </source>
</evidence>